<dbReference type="OrthoDB" id="2972467at2"/>
<evidence type="ECO:0008006" key="3">
    <source>
        <dbReference type="Google" id="ProtNLM"/>
    </source>
</evidence>
<organism evidence="1 2">
    <name type="scientific">Flavobacterium piscinae</name>
    <dbReference type="NCBI Taxonomy" id="2506424"/>
    <lineage>
        <taxon>Bacteria</taxon>
        <taxon>Pseudomonadati</taxon>
        <taxon>Bacteroidota</taxon>
        <taxon>Flavobacteriia</taxon>
        <taxon>Flavobacteriales</taxon>
        <taxon>Flavobacteriaceae</taxon>
        <taxon>Flavobacterium</taxon>
    </lineage>
</organism>
<evidence type="ECO:0000313" key="1">
    <source>
        <dbReference type="EMBL" id="RXR27619.1"/>
    </source>
</evidence>
<protein>
    <recommendedName>
        <fullName evidence="3">RHS repeat-associated core domain-containing protein</fullName>
    </recommendedName>
</protein>
<sequence>MLIPNRFDSLDDYRYGFQGQEKDDEVKGEGNSLNYTFRMHDPRVGRFFALDPLFFKFPELSPYQFSHNRAIDFVEIEGLEGTGFDVRFRQREKALLSGKMSEDDFRAANRAEAIGGIFGAVIVADAILTKGKVTKFLGKQFVLQAVVNTGVEGFITLLNKNHKFDAKNIVKTTIGGFDFADAGIDKGLNIVLDKYQIGKIKSAIIAVAPSLFDLTLKDGLQVVGFNKDAKAIITDIVGNVMTEGIEKSLNLKDIPKIKLSASTQAQIIGESIMAEIENYLKNDYGKFDKNEIDVK</sequence>
<accession>A0A4Q1KF44</accession>
<proteinExistence type="predicted"/>
<comment type="caution">
    <text evidence="1">The sequence shown here is derived from an EMBL/GenBank/DDBJ whole genome shotgun (WGS) entry which is preliminary data.</text>
</comment>
<dbReference type="AlphaFoldDB" id="A0A4Q1KF44"/>
<dbReference type="EMBL" id="SBKQ01000021">
    <property type="protein sequence ID" value="RXR27619.1"/>
    <property type="molecule type" value="Genomic_DNA"/>
</dbReference>
<dbReference type="RefSeq" id="WP_129465658.1">
    <property type="nucleotide sequence ID" value="NZ_SBKQ01000021.1"/>
</dbReference>
<gene>
    <name evidence="1" type="ORF">EQG68_14755</name>
</gene>
<dbReference type="Proteomes" id="UP000289734">
    <property type="component" value="Unassembled WGS sequence"/>
</dbReference>
<keyword evidence="2" id="KW-1185">Reference proteome</keyword>
<name>A0A4Q1KF44_9FLAO</name>
<reference evidence="2" key="1">
    <citation type="submission" date="2019-01" db="EMBL/GenBank/DDBJ databases">
        <title>Cytophagaceae bacterium strain CAR-16.</title>
        <authorList>
            <person name="Chen W.-M."/>
        </authorList>
    </citation>
    <scope>NUCLEOTIDE SEQUENCE [LARGE SCALE GENOMIC DNA]</scope>
    <source>
        <strain evidence="2">ICH-30</strain>
    </source>
</reference>
<dbReference type="Gene3D" id="2.180.10.10">
    <property type="entry name" value="RHS repeat-associated core"/>
    <property type="match status" value="1"/>
</dbReference>
<evidence type="ECO:0000313" key="2">
    <source>
        <dbReference type="Proteomes" id="UP000289734"/>
    </source>
</evidence>